<dbReference type="GO" id="GO:0016042">
    <property type="term" value="P:lipid catabolic process"/>
    <property type="evidence" value="ECO:0007669"/>
    <property type="project" value="InterPro"/>
</dbReference>
<dbReference type="GO" id="GO:0005576">
    <property type="term" value="C:extracellular region"/>
    <property type="evidence" value="ECO:0007669"/>
    <property type="project" value="UniProtKB-SubCell"/>
</dbReference>
<keyword evidence="6" id="KW-1185">Reference proteome</keyword>
<dbReference type="InterPro" id="IPR036444">
    <property type="entry name" value="PLipase_A2_dom_sf"/>
</dbReference>
<accession>A0AAE1NUK1</accession>
<keyword evidence="2" id="KW-0964">Secreted</keyword>
<dbReference type="PANTHER" id="PTHR12824">
    <property type="entry name" value="GROUP XII SECRETORY PHOSPHOLIPASE A2 FAMILY MEMBER"/>
    <property type="match status" value="1"/>
</dbReference>
<dbReference type="SUPFAM" id="SSF48619">
    <property type="entry name" value="Phospholipase A2, PLA2"/>
    <property type="match status" value="1"/>
</dbReference>
<feature type="signal peptide" evidence="4">
    <location>
        <begin position="1"/>
        <end position="24"/>
    </location>
</feature>
<dbReference type="GO" id="GO:0005509">
    <property type="term" value="F:calcium ion binding"/>
    <property type="evidence" value="ECO:0007669"/>
    <property type="project" value="InterPro"/>
</dbReference>
<evidence type="ECO:0000313" key="6">
    <source>
        <dbReference type="Proteomes" id="UP001292094"/>
    </source>
</evidence>
<dbReference type="InterPro" id="IPR010711">
    <property type="entry name" value="PLA2G12"/>
</dbReference>
<dbReference type="EMBL" id="JAWZYT010004081">
    <property type="protein sequence ID" value="KAK4295411.1"/>
    <property type="molecule type" value="Genomic_DNA"/>
</dbReference>
<comment type="caution">
    <text evidence="5">The sequence shown here is derived from an EMBL/GenBank/DDBJ whole genome shotgun (WGS) entry which is preliminary data.</text>
</comment>
<proteinExistence type="predicted"/>
<comment type="subcellular location">
    <subcellularLocation>
        <location evidence="1">Secreted</location>
    </subcellularLocation>
</comment>
<feature type="region of interest" description="Disordered" evidence="3">
    <location>
        <begin position="77"/>
        <end position="132"/>
    </location>
</feature>
<evidence type="ECO:0000313" key="5">
    <source>
        <dbReference type="EMBL" id="KAK4295411.1"/>
    </source>
</evidence>
<dbReference type="GO" id="GO:0050482">
    <property type="term" value="P:arachidonate secretion"/>
    <property type="evidence" value="ECO:0007669"/>
    <property type="project" value="InterPro"/>
</dbReference>
<organism evidence="5 6">
    <name type="scientific">Petrolisthes manimaculis</name>
    <dbReference type="NCBI Taxonomy" id="1843537"/>
    <lineage>
        <taxon>Eukaryota</taxon>
        <taxon>Metazoa</taxon>
        <taxon>Ecdysozoa</taxon>
        <taxon>Arthropoda</taxon>
        <taxon>Crustacea</taxon>
        <taxon>Multicrustacea</taxon>
        <taxon>Malacostraca</taxon>
        <taxon>Eumalacostraca</taxon>
        <taxon>Eucarida</taxon>
        <taxon>Decapoda</taxon>
        <taxon>Pleocyemata</taxon>
        <taxon>Anomura</taxon>
        <taxon>Galatheoidea</taxon>
        <taxon>Porcellanidae</taxon>
        <taxon>Petrolisthes</taxon>
    </lineage>
</organism>
<evidence type="ECO:0000256" key="3">
    <source>
        <dbReference type="SAM" id="MobiDB-lite"/>
    </source>
</evidence>
<dbReference type="AlphaFoldDB" id="A0AAE1NUK1"/>
<feature type="compositionally biased region" description="Low complexity" evidence="3">
    <location>
        <begin position="101"/>
        <end position="127"/>
    </location>
</feature>
<dbReference type="GO" id="GO:0006644">
    <property type="term" value="P:phospholipid metabolic process"/>
    <property type="evidence" value="ECO:0007669"/>
    <property type="project" value="InterPro"/>
</dbReference>
<name>A0AAE1NUK1_9EUCA</name>
<evidence type="ECO:0000256" key="4">
    <source>
        <dbReference type="SAM" id="SignalP"/>
    </source>
</evidence>
<evidence type="ECO:0000256" key="2">
    <source>
        <dbReference type="ARBA" id="ARBA00022525"/>
    </source>
</evidence>
<dbReference type="Gene3D" id="1.20.90.10">
    <property type="entry name" value="Phospholipase A2 domain"/>
    <property type="match status" value="1"/>
</dbReference>
<feature type="chain" id="PRO_5042087291" evidence="4">
    <location>
        <begin position="25"/>
        <end position="239"/>
    </location>
</feature>
<dbReference type="Proteomes" id="UP001292094">
    <property type="component" value="Unassembled WGS sequence"/>
</dbReference>
<dbReference type="PROSITE" id="PS00118">
    <property type="entry name" value="PA2_HIS"/>
    <property type="match status" value="1"/>
</dbReference>
<protein>
    <submittedName>
        <fullName evidence="5">Uncharacterized protein</fullName>
    </submittedName>
</protein>
<gene>
    <name evidence="5" type="ORF">Pmani_032026</name>
</gene>
<sequence>MRLPFCLVWSALFLPSVLVGVTDGADNVALFWNLYDAVISGGRILHDVAEGVGAVSKAIRAIDSFLDSTAQAQITETMAKDKAEEEVKSTEEKKPTEEVTKAATTTEGDSSSSSSSNTASSSSSSSSPMPPSISGCGALGLHIRDDTLPLKKMTECCSTHDACYSAACRSNKKDCDGKLRSCLFGMCDDRTLGKSVQYNCRGAAKLLFSGTMALSFQQYNTAQEKLECKKPEKGWKKRR</sequence>
<dbReference type="InterPro" id="IPR033113">
    <property type="entry name" value="PLA2_histidine"/>
</dbReference>
<feature type="compositionally biased region" description="Basic and acidic residues" evidence="3">
    <location>
        <begin position="78"/>
        <end position="100"/>
    </location>
</feature>
<dbReference type="Pfam" id="PF06951">
    <property type="entry name" value="PLA2G12"/>
    <property type="match status" value="1"/>
</dbReference>
<dbReference type="PANTHER" id="PTHR12824:SF8">
    <property type="entry name" value="GXIVSPLA2, ISOFORM A"/>
    <property type="match status" value="1"/>
</dbReference>
<keyword evidence="4" id="KW-0732">Signal</keyword>
<dbReference type="GO" id="GO:0004623">
    <property type="term" value="F:phospholipase A2 activity"/>
    <property type="evidence" value="ECO:0007669"/>
    <property type="project" value="InterPro"/>
</dbReference>
<reference evidence="5" key="1">
    <citation type="submission" date="2023-11" db="EMBL/GenBank/DDBJ databases">
        <title>Genome assemblies of two species of porcelain crab, Petrolisthes cinctipes and Petrolisthes manimaculis (Anomura: Porcellanidae).</title>
        <authorList>
            <person name="Angst P."/>
        </authorList>
    </citation>
    <scope>NUCLEOTIDE SEQUENCE</scope>
    <source>
        <strain evidence="5">PB745_02</strain>
        <tissue evidence="5">Gill</tissue>
    </source>
</reference>
<evidence type="ECO:0000256" key="1">
    <source>
        <dbReference type="ARBA" id="ARBA00004613"/>
    </source>
</evidence>